<protein>
    <recommendedName>
        <fullName evidence="1">DUF559 domain-containing protein</fullName>
    </recommendedName>
</protein>
<comment type="caution">
    <text evidence="2">The sequence shown here is derived from an EMBL/GenBank/DDBJ whole genome shotgun (WGS) entry which is preliminary data.</text>
</comment>
<reference evidence="2 3" key="1">
    <citation type="journal article" date="2018" name="Syst. Appl. Microbiol.">
        <title>Abditibacterium utsteinense sp. nov., the first cultivated member of candidate phylum FBP, isolated from ice-free Antarctic soil samples.</title>
        <authorList>
            <person name="Tahon G."/>
            <person name="Tytgat B."/>
            <person name="Lebbe L."/>
            <person name="Carlier A."/>
            <person name="Willems A."/>
        </authorList>
    </citation>
    <scope>NUCLEOTIDE SEQUENCE [LARGE SCALE GENOMIC DNA]</scope>
    <source>
        <strain evidence="2 3">LMG 29911</strain>
    </source>
</reference>
<dbReference type="Pfam" id="PF04480">
    <property type="entry name" value="DUF559"/>
    <property type="match status" value="1"/>
</dbReference>
<dbReference type="Proteomes" id="UP000237684">
    <property type="component" value="Unassembled WGS sequence"/>
</dbReference>
<dbReference type="EMBL" id="NIGF01000016">
    <property type="protein sequence ID" value="PQV63046.1"/>
    <property type="molecule type" value="Genomic_DNA"/>
</dbReference>
<proteinExistence type="predicted"/>
<dbReference type="InParanoid" id="A0A2S8SQI4"/>
<sequence>MPAEIPPKKIEFARQLRREQTIYEKKLWDILRNH</sequence>
<organism evidence="2 3">
    <name type="scientific">Abditibacterium utsteinense</name>
    <dbReference type="NCBI Taxonomy" id="1960156"/>
    <lineage>
        <taxon>Bacteria</taxon>
        <taxon>Pseudomonadati</taxon>
        <taxon>Abditibacteriota</taxon>
        <taxon>Abditibacteriia</taxon>
        <taxon>Abditibacteriales</taxon>
        <taxon>Abditibacteriaceae</taxon>
        <taxon>Abditibacterium</taxon>
    </lineage>
</organism>
<feature type="domain" description="DUF559" evidence="1">
    <location>
        <begin position="10"/>
        <end position="34"/>
    </location>
</feature>
<name>A0A2S8SQI4_9BACT</name>
<evidence type="ECO:0000313" key="2">
    <source>
        <dbReference type="EMBL" id="PQV63046.1"/>
    </source>
</evidence>
<gene>
    <name evidence="2" type="ORF">B1R32_11623</name>
</gene>
<dbReference type="InterPro" id="IPR007569">
    <property type="entry name" value="DUF559"/>
</dbReference>
<dbReference type="AlphaFoldDB" id="A0A2S8SQI4"/>
<evidence type="ECO:0000259" key="1">
    <source>
        <dbReference type="Pfam" id="PF04480"/>
    </source>
</evidence>
<keyword evidence="3" id="KW-1185">Reference proteome</keyword>
<evidence type="ECO:0000313" key="3">
    <source>
        <dbReference type="Proteomes" id="UP000237684"/>
    </source>
</evidence>
<accession>A0A2S8SQI4</accession>